<name>A0ABU0YRK3_9PROT</name>
<dbReference type="CDD" id="cd06261">
    <property type="entry name" value="TM_PBP2"/>
    <property type="match status" value="1"/>
</dbReference>
<dbReference type="PANTHER" id="PTHR43163:SF6">
    <property type="entry name" value="DIPEPTIDE TRANSPORT SYSTEM PERMEASE PROTEIN DPPB-RELATED"/>
    <property type="match status" value="1"/>
</dbReference>
<feature type="domain" description="ABC transmembrane type-1" evidence="8">
    <location>
        <begin position="97"/>
        <end position="299"/>
    </location>
</feature>
<dbReference type="Proteomes" id="UP001230156">
    <property type="component" value="Unassembled WGS sequence"/>
</dbReference>
<evidence type="ECO:0000256" key="6">
    <source>
        <dbReference type="ARBA" id="ARBA00023136"/>
    </source>
</evidence>
<evidence type="ECO:0000256" key="1">
    <source>
        <dbReference type="ARBA" id="ARBA00004651"/>
    </source>
</evidence>
<dbReference type="PANTHER" id="PTHR43163">
    <property type="entry name" value="DIPEPTIDE TRANSPORT SYSTEM PERMEASE PROTEIN DPPB-RELATED"/>
    <property type="match status" value="1"/>
</dbReference>
<reference evidence="10" key="1">
    <citation type="submission" date="2023-08" db="EMBL/GenBank/DDBJ databases">
        <title>Rhodospirillaceae gen. nov., a novel taxon isolated from the Yangtze River Yuezi River estuary sludge.</title>
        <authorList>
            <person name="Ruan L."/>
        </authorList>
    </citation>
    <scope>NUCLEOTIDE SEQUENCE [LARGE SCALE GENOMIC DNA]</scope>
    <source>
        <strain evidence="10">R-7</strain>
    </source>
</reference>
<evidence type="ECO:0000256" key="7">
    <source>
        <dbReference type="RuleBase" id="RU363032"/>
    </source>
</evidence>
<evidence type="ECO:0000256" key="4">
    <source>
        <dbReference type="ARBA" id="ARBA00022692"/>
    </source>
</evidence>
<keyword evidence="6 7" id="KW-0472">Membrane</keyword>
<evidence type="ECO:0000256" key="3">
    <source>
        <dbReference type="ARBA" id="ARBA00022475"/>
    </source>
</evidence>
<comment type="subcellular location">
    <subcellularLocation>
        <location evidence="1 7">Cell membrane</location>
        <topology evidence="1 7">Multi-pass membrane protein</topology>
    </subcellularLocation>
</comment>
<keyword evidence="5 7" id="KW-1133">Transmembrane helix</keyword>
<evidence type="ECO:0000256" key="2">
    <source>
        <dbReference type="ARBA" id="ARBA00022448"/>
    </source>
</evidence>
<feature type="transmembrane region" description="Helical" evidence="7">
    <location>
        <begin position="180"/>
        <end position="199"/>
    </location>
</feature>
<gene>
    <name evidence="9" type="ORF">Q8A70_21865</name>
</gene>
<feature type="transmembrane region" description="Helical" evidence="7">
    <location>
        <begin position="234"/>
        <end position="260"/>
    </location>
</feature>
<dbReference type="InterPro" id="IPR000515">
    <property type="entry name" value="MetI-like"/>
</dbReference>
<keyword evidence="4 7" id="KW-0812">Transmembrane</keyword>
<feature type="transmembrane region" description="Helical" evidence="7">
    <location>
        <begin position="280"/>
        <end position="306"/>
    </location>
</feature>
<evidence type="ECO:0000313" key="10">
    <source>
        <dbReference type="Proteomes" id="UP001230156"/>
    </source>
</evidence>
<feature type="transmembrane region" description="Helical" evidence="7">
    <location>
        <begin position="136"/>
        <end position="160"/>
    </location>
</feature>
<dbReference type="EMBL" id="JAUYVI010000007">
    <property type="protein sequence ID" value="MDQ7250352.1"/>
    <property type="molecule type" value="Genomic_DNA"/>
</dbReference>
<keyword evidence="3" id="KW-1003">Cell membrane</keyword>
<evidence type="ECO:0000313" key="9">
    <source>
        <dbReference type="EMBL" id="MDQ7250352.1"/>
    </source>
</evidence>
<proteinExistence type="inferred from homology"/>
<comment type="similarity">
    <text evidence="7">Belongs to the binding-protein-dependent transport system permease family.</text>
</comment>
<dbReference type="Gene3D" id="1.10.3720.10">
    <property type="entry name" value="MetI-like"/>
    <property type="match status" value="1"/>
</dbReference>
<dbReference type="InterPro" id="IPR035906">
    <property type="entry name" value="MetI-like_sf"/>
</dbReference>
<dbReference type="Pfam" id="PF19300">
    <property type="entry name" value="BPD_transp_1_N"/>
    <property type="match status" value="1"/>
</dbReference>
<comment type="caution">
    <text evidence="9">The sequence shown here is derived from an EMBL/GenBank/DDBJ whole genome shotgun (WGS) entry which is preliminary data.</text>
</comment>
<keyword evidence="10" id="KW-1185">Reference proteome</keyword>
<dbReference type="Pfam" id="PF00528">
    <property type="entry name" value="BPD_transp_1"/>
    <property type="match status" value="1"/>
</dbReference>
<sequence length="313" mass="34702">MQIFRYIVARCLHAVPVLLGVTIVVFLSIHLVPGDPIRIMMHGRIADSEVAKIYHDLGMDRPILLQYVVFLKNALVGDLGMSLIQKAPVAVLVVEKLWPTLMLLAFSTALSILIAVPLSLLAAFRRNTWLDTAIRLGSIFGFAMPSYWIGLLLMLFFGLLLGWLPISGLGDTPLDQLRHLFMPSLTIAFFLAPILLQSLRSAMLDVLTSEHIEVARAKGLSEWRILIKHVLRNAMIPVITVLAVNISWLLSGAVVVEYVFGLPGLGSLLVRSVGYRDYPLIQGLAFVFGVLVVIVNLLADLSYMLIDRRVLRS</sequence>
<dbReference type="SUPFAM" id="SSF161098">
    <property type="entry name" value="MetI-like"/>
    <property type="match status" value="1"/>
</dbReference>
<organism evidence="9 10">
    <name type="scientific">Dongia sedimenti</name>
    <dbReference type="NCBI Taxonomy" id="3064282"/>
    <lineage>
        <taxon>Bacteria</taxon>
        <taxon>Pseudomonadati</taxon>
        <taxon>Pseudomonadota</taxon>
        <taxon>Alphaproteobacteria</taxon>
        <taxon>Rhodospirillales</taxon>
        <taxon>Dongiaceae</taxon>
        <taxon>Dongia</taxon>
    </lineage>
</organism>
<dbReference type="PROSITE" id="PS50928">
    <property type="entry name" value="ABC_TM1"/>
    <property type="match status" value="1"/>
</dbReference>
<protein>
    <submittedName>
        <fullName evidence="9">ABC transporter permease</fullName>
    </submittedName>
</protein>
<dbReference type="InterPro" id="IPR045621">
    <property type="entry name" value="BPD_transp_1_N"/>
</dbReference>
<keyword evidence="2 7" id="KW-0813">Transport</keyword>
<dbReference type="RefSeq" id="WP_379959517.1">
    <property type="nucleotide sequence ID" value="NZ_JAUYVI010000007.1"/>
</dbReference>
<feature type="transmembrane region" description="Helical" evidence="7">
    <location>
        <begin position="101"/>
        <end position="124"/>
    </location>
</feature>
<accession>A0ABU0YRK3</accession>
<evidence type="ECO:0000256" key="5">
    <source>
        <dbReference type="ARBA" id="ARBA00022989"/>
    </source>
</evidence>
<evidence type="ECO:0000259" key="8">
    <source>
        <dbReference type="PROSITE" id="PS50928"/>
    </source>
</evidence>
<feature type="transmembrane region" description="Helical" evidence="7">
    <location>
        <begin position="12"/>
        <end position="32"/>
    </location>
</feature>